<sequence>MKYFLSIFTLLIASVVFSQNIHEDSSANYVANWGKGEKKIFYIIHNTESYESNALKSEFSFSYEAHTNILDSTKNNYTVEWTFHLPDKIKKARPGLADSLPVYEGMKMIFKTSQTGEFIELINWQEVRDSYAKMMEISLPQKMDSAAKVAVEQSKALFNSKEMVESALIKEIQMFYRPYGQLFTTNAVSVTTQLPNPFGGEPLPAQETYKVTEINPQLNYFTLVIKQDIDKVGTQKFFEGFLKKTKMDSDKAIVEAKNIMNTFEIKDYSEYKFISSIGWPKRIRYARTLTNGKTTKKDSYIIEMKE</sequence>
<organism evidence="2 3">
    <name type="scientific">Niabella ginsengisoli</name>
    <dbReference type="NCBI Taxonomy" id="522298"/>
    <lineage>
        <taxon>Bacteria</taxon>
        <taxon>Pseudomonadati</taxon>
        <taxon>Bacteroidota</taxon>
        <taxon>Chitinophagia</taxon>
        <taxon>Chitinophagales</taxon>
        <taxon>Chitinophagaceae</taxon>
        <taxon>Niabella</taxon>
    </lineage>
</organism>
<evidence type="ECO:0000256" key="1">
    <source>
        <dbReference type="SAM" id="SignalP"/>
    </source>
</evidence>
<evidence type="ECO:0000313" key="3">
    <source>
        <dbReference type="Proteomes" id="UP001202248"/>
    </source>
</evidence>
<gene>
    <name evidence="2" type="ORF">MKP09_03130</name>
</gene>
<protein>
    <submittedName>
        <fullName evidence="2">Uncharacterized protein</fullName>
    </submittedName>
</protein>
<name>A0ABS9SF42_9BACT</name>
<dbReference type="Proteomes" id="UP001202248">
    <property type="component" value="Unassembled WGS sequence"/>
</dbReference>
<comment type="caution">
    <text evidence="2">The sequence shown here is derived from an EMBL/GenBank/DDBJ whole genome shotgun (WGS) entry which is preliminary data.</text>
</comment>
<keyword evidence="1" id="KW-0732">Signal</keyword>
<dbReference type="EMBL" id="JAKWBL010000001">
    <property type="protein sequence ID" value="MCH5596982.1"/>
    <property type="molecule type" value="Genomic_DNA"/>
</dbReference>
<proteinExistence type="predicted"/>
<reference evidence="2 3" key="1">
    <citation type="submission" date="2022-02" db="EMBL/GenBank/DDBJ databases">
        <authorList>
            <person name="Min J."/>
        </authorList>
    </citation>
    <scope>NUCLEOTIDE SEQUENCE [LARGE SCALE GENOMIC DNA]</scope>
    <source>
        <strain evidence="2 3">GR10-1</strain>
    </source>
</reference>
<feature type="signal peptide" evidence="1">
    <location>
        <begin position="1"/>
        <end position="18"/>
    </location>
</feature>
<evidence type="ECO:0000313" key="2">
    <source>
        <dbReference type="EMBL" id="MCH5596982.1"/>
    </source>
</evidence>
<feature type="chain" id="PRO_5045680195" evidence="1">
    <location>
        <begin position="19"/>
        <end position="306"/>
    </location>
</feature>
<keyword evidence="3" id="KW-1185">Reference proteome</keyword>
<dbReference type="RefSeq" id="WP_240826394.1">
    <property type="nucleotide sequence ID" value="NZ_JAKWBL010000001.1"/>
</dbReference>
<accession>A0ABS9SF42</accession>